<dbReference type="EMBL" id="FUPS01000004">
    <property type="protein sequence ID" value="SJS23640.1"/>
    <property type="molecule type" value="Genomic_DNA"/>
</dbReference>
<reference evidence="1" key="1">
    <citation type="submission" date="2014-07" db="EMBL/GenBank/DDBJ databases">
        <authorList>
            <person name="Monot Marc"/>
        </authorList>
    </citation>
    <scope>NUCLEOTIDE SEQUENCE</scope>
    <source>
        <strain evidence="3">7032989</strain>
        <strain evidence="2">7032994</strain>
    </source>
</reference>
<gene>
    <name evidence="3" type="ORF">BN1095_690041</name>
    <name evidence="1" type="ORF">BN1096_1140004</name>
    <name evidence="2" type="ORF">BN1097_370001</name>
    <name evidence="4" type="ORF">SAMEA3375112_01656</name>
</gene>
<evidence type="ECO:0000313" key="3">
    <source>
        <dbReference type="EMBL" id="CDT73795.1"/>
    </source>
</evidence>
<evidence type="ECO:0000313" key="2">
    <source>
        <dbReference type="EMBL" id="CDS85176.1"/>
    </source>
</evidence>
<proteinExistence type="predicted"/>
<dbReference type="RefSeq" id="WP_015984890.1">
    <property type="nucleotide sequence ID" value="NZ_BINQ01000077.1"/>
</dbReference>
<evidence type="ECO:0000313" key="4">
    <source>
        <dbReference type="EMBL" id="SJS23640.1"/>
    </source>
</evidence>
<dbReference type="Proteomes" id="UP000189137">
    <property type="component" value="Unassembled WGS sequence"/>
</dbReference>
<accession>A0A069A3B9</accession>
<dbReference type="EMBL" id="LK932459">
    <property type="protein sequence ID" value="CDS82890.1"/>
    <property type="molecule type" value="Genomic_DNA"/>
</dbReference>
<dbReference type="PATRIC" id="fig|1496.854.peg.1723"/>
<dbReference type="EMBL" id="LK932373">
    <property type="protein sequence ID" value="CDS85176.1"/>
    <property type="molecule type" value="Genomic_DNA"/>
</dbReference>
<name>A0A069A3B9_CLODI</name>
<organism evidence="1">
    <name type="scientific">Clostridioides difficile</name>
    <name type="common">Peptoclostridium difficile</name>
    <dbReference type="NCBI Taxonomy" id="1496"/>
    <lineage>
        <taxon>Bacteria</taxon>
        <taxon>Bacillati</taxon>
        <taxon>Bacillota</taxon>
        <taxon>Clostridia</taxon>
        <taxon>Peptostreptococcales</taxon>
        <taxon>Peptostreptococcaceae</taxon>
        <taxon>Clostridioides</taxon>
    </lineage>
</organism>
<sequence length="44" mass="5294">MEVSRTEYTIKRAKELYDNGEDIFIAIDKAREEYEEMVKSEYLS</sequence>
<evidence type="ECO:0000313" key="1">
    <source>
        <dbReference type="EMBL" id="CDS82890.1"/>
    </source>
</evidence>
<evidence type="ECO:0000313" key="5">
    <source>
        <dbReference type="Proteomes" id="UP000189137"/>
    </source>
</evidence>
<dbReference type="AlphaFoldDB" id="A0A069A3B9"/>
<reference evidence="4 5" key="2">
    <citation type="submission" date="2017-02" db="EMBL/GenBank/DDBJ databases">
        <authorList>
            <consortium name="Pathogen Informatics"/>
        </authorList>
    </citation>
    <scope>NUCLEOTIDE SEQUENCE [LARGE SCALE GENOMIC DNA]</scope>
    <source>
        <strain evidence="4 5">VRECD0157</strain>
    </source>
</reference>
<protein>
    <submittedName>
        <fullName evidence="1">Uncharacterized protein</fullName>
    </submittedName>
</protein>
<dbReference type="EMBL" id="LK933393">
    <property type="protein sequence ID" value="CDT73795.1"/>
    <property type="molecule type" value="Genomic_DNA"/>
</dbReference>